<keyword evidence="3" id="KW-0732">Signal</keyword>
<feature type="domain" description="RagB/SusD" evidence="6">
    <location>
        <begin position="365"/>
        <end position="526"/>
    </location>
</feature>
<gene>
    <name evidence="8" type="ORF">GGR21_003973</name>
</gene>
<organism evidence="8 9">
    <name type="scientific">Dysgonomonas hofstadii</name>
    <dbReference type="NCBI Taxonomy" id="637886"/>
    <lineage>
        <taxon>Bacteria</taxon>
        <taxon>Pseudomonadati</taxon>
        <taxon>Bacteroidota</taxon>
        <taxon>Bacteroidia</taxon>
        <taxon>Bacteroidales</taxon>
        <taxon>Dysgonomonadaceae</taxon>
        <taxon>Dysgonomonas</taxon>
    </lineage>
</organism>
<dbReference type="Pfam" id="PF07980">
    <property type="entry name" value="SusD_RagB"/>
    <property type="match status" value="1"/>
</dbReference>
<comment type="similarity">
    <text evidence="2">Belongs to the SusD family.</text>
</comment>
<comment type="subcellular location">
    <subcellularLocation>
        <location evidence="1">Cell outer membrane</location>
    </subcellularLocation>
</comment>
<keyword evidence="5" id="KW-0998">Cell outer membrane</keyword>
<dbReference type="RefSeq" id="WP_183308885.1">
    <property type="nucleotide sequence ID" value="NZ_JACIEP010000021.1"/>
</dbReference>
<feature type="domain" description="SusD-like N-terminal" evidence="7">
    <location>
        <begin position="106"/>
        <end position="240"/>
    </location>
</feature>
<evidence type="ECO:0000256" key="1">
    <source>
        <dbReference type="ARBA" id="ARBA00004442"/>
    </source>
</evidence>
<sequence>MKKILYTLICVGFILLSSCLDDLDQMPHAEDTSKDVYESAANYKAVLAKLYAAFYTAGQEKGGDKPDLDSNSGQDYMRCYFNLQECGTDELASTWLEGDKVSDLTYLSWDANDPWVSDMYYRIFYNIALCNEFLRNAGDEQIAKFTESEQADIRHYRAEARFLRSFAYYHAMDLFRNIPFVTENDPVGTFIPPRYEAKQVFEFIENELAQIDDDLLSRSECEYGRAPKAAAYALLAKLYLNADIYIKEERYTDCITNCKKVIAEGYTLEDEYQKLFNADNDKRTNEIIFAFPVDAKETVTWGTTTYIVCGAVSNTSDYQKPGDYGVTSGWGSFRVRGNIPKLFKAEDKRALFFTEGQTLEVEVVDNQSNGYFVTKWTNLTDAGEQASNTADGGVNTDYPVFRLADIYLMLAESVTRGGSGSSTTEALKYVNELRERAFGDAYETKGKVSESEMALSGFFLDERAMELYWECTRRTDLIRFESFTTAAYRWEWKGGVKEGKAVDAKYDIYPIPTTDLTANPNLYNENY</sequence>
<evidence type="ECO:0008006" key="10">
    <source>
        <dbReference type="Google" id="ProtNLM"/>
    </source>
</evidence>
<dbReference type="EMBL" id="JACIEP010000021">
    <property type="protein sequence ID" value="MBB4038046.1"/>
    <property type="molecule type" value="Genomic_DNA"/>
</dbReference>
<name>A0A840CRJ5_9BACT</name>
<dbReference type="Gene3D" id="1.25.40.390">
    <property type="match status" value="1"/>
</dbReference>
<dbReference type="GO" id="GO:0009279">
    <property type="term" value="C:cell outer membrane"/>
    <property type="evidence" value="ECO:0007669"/>
    <property type="project" value="UniProtKB-SubCell"/>
</dbReference>
<evidence type="ECO:0000259" key="7">
    <source>
        <dbReference type="Pfam" id="PF14322"/>
    </source>
</evidence>
<dbReference type="Pfam" id="PF14322">
    <property type="entry name" value="SusD-like_3"/>
    <property type="match status" value="1"/>
</dbReference>
<comment type="caution">
    <text evidence="8">The sequence shown here is derived from an EMBL/GenBank/DDBJ whole genome shotgun (WGS) entry which is preliminary data.</text>
</comment>
<dbReference type="Proteomes" id="UP000555103">
    <property type="component" value="Unassembled WGS sequence"/>
</dbReference>
<evidence type="ECO:0000256" key="2">
    <source>
        <dbReference type="ARBA" id="ARBA00006275"/>
    </source>
</evidence>
<evidence type="ECO:0000256" key="3">
    <source>
        <dbReference type="ARBA" id="ARBA00022729"/>
    </source>
</evidence>
<dbReference type="InterPro" id="IPR012944">
    <property type="entry name" value="SusD_RagB_dom"/>
</dbReference>
<evidence type="ECO:0000256" key="5">
    <source>
        <dbReference type="ARBA" id="ARBA00023237"/>
    </source>
</evidence>
<evidence type="ECO:0000313" key="8">
    <source>
        <dbReference type="EMBL" id="MBB4038046.1"/>
    </source>
</evidence>
<dbReference type="Gene3D" id="1.25.40.10">
    <property type="entry name" value="Tetratricopeptide repeat domain"/>
    <property type="match status" value="1"/>
</dbReference>
<evidence type="ECO:0000256" key="4">
    <source>
        <dbReference type="ARBA" id="ARBA00023136"/>
    </source>
</evidence>
<dbReference type="PROSITE" id="PS51257">
    <property type="entry name" value="PROKAR_LIPOPROTEIN"/>
    <property type="match status" value="1"/>
</dbReference>
<dbReference type="InterPro" id="IPR033985">
    <property type="entry name" value="SusD-like_N"/>
</dbReference>
<dbReference type="SUPFAM" id="SSF48452">
    <property type="entry name" value="TPR-like"/>
    <property type="match status" value="1"/>
</dbReference>
<dbReference type="Gene3D" id="1.10.3780.10">
    <property type="entry name" value="SusD-like"/>
    <property type="match status" value="1"/>
</dbReference>
<proteinExistence type="inferred from homology"/>
<evidence type="ECO:0000259" key="6">
    <source>
        <dbReference type="Pfam" id="PF07980"/>
    </source>
</evidence>
<protein>
    <recommendedName>
        <fullName evidence="10">RagB/SusD family nutrient uptake outer membrane protein</fullName>
    </recommendedName>
</protein>
<reference evidence="8 9" key="1">
    <citation type="submission" date="2020-08" db="EMBL/GenBank/DDBJ databases">
        <title>Genomic Encyclopedia of Type Strains, Phase IV (KMG-IV): sequencing the most valuable type-strain genomes for metagenomic binning, comparative biology and taxonomic classification.</title>
        <authorList>
            <person name="Goeker M."/>
        </authorList>
    </citation>
    <scope>NUCLEOTIDE SEQUENCE [LARGE SCALE GENOMIC DNA]</scope>
    <source>
        <strain evidence="8 9">DSM 104969</strain>
    </source>
</reference>
<accession>A0A840CRJ5</accession>
<keyword evidence="9" id="KW-1185">Reference proteome</keyword>
<dbReference type="AlphaFoldDB" id="A0A840CRJ5"/>
<evidence type="ECO:0000313" key="9">
    <source>
        <dbReference type="Proteomes" id="UP000555103"/>
    </source>
</evidence>
<keyword evidence="4" id="KW-0472">Membrane</keyword>
<dbReference type="InterPro" id="IPR011990">
    <property type="entry name" value="TPR-like_helical_dom_sf"/>
</dbReference>